<gene>
    <name evidence="3" type="ORF">DFR36_10261</name>
</gene>
<evidence type="ECO:0000313" key="3">
    <source>
        <dbReference type="EMBL" id="PWW47688.1"/>
    </source>
</evidence>
<feature type="coiled-coil region" evidence="1">
    <location>
        <begin position="302"/>
        <end position="329"/>
    </location>
</feature>
<protein>
    <submittedName>
        <fullName evidence="3">Uncharacterized protein</fullName>
    </submittedName>
</protein>
<reference evidence="3 4" key="1">
    <citation type="submission" date="2018-05" db="EMBL/GenBank/DDBJ databases">
        <title>Genomic Encyclopedia of Type Strains, Phase IV (KMG-IV): sequencing the most valuable type-strain genomes for metagenomic binning, comparative biology and taxonomic classification.</title>
        <authorList>
            <person name="Goeker M."/>
        </authorList>
    </citation>
    <scope>NUCLEOTIDE SEQUENCE [LARGE SCALE GENOMIC DNA]</scope>
    <source>
        <strain evidence="3 4">DSM 26006</strain>
    </source>
</reference>
<dbReference type="AlphaFoldDB" id="A0A317RFT0"/>
<accession>A0A317RFT0</accession>
<dbReference type="RefSeq" id="WP_110012024.1">
    <property type="nucleotide sequence ID" value="NZ_QGUB01000002.1"/>
</dbReference>
<feature type="region of interest" description="Disordered" evidence="2">
    <location>
        <begin position="451"/>
        <end position="489"/>
    </location>
</feature>
<evidence type="ECO:0000256" key="2">
    <source>
        <dbReference type="SAM" id="MobiDB-lite"/>
    </source>
</evidence>
<dbReference type="OrthoDB" id="8895900at2"/>
<evidence type="ECO:0000313" key="4">
    <source>
        <dbReference type="Proteomes" id="UP000246483"/>
    </source>
</evidence>
<sequence length="489" mass="52470">MSARRSPASAVLLVNPLQLQWLSARGQPLEAPAPGAGVRVLADVVEETHVRLDVPALMGNDRRGYIQTRLQALLPDVPLHALWERPSAQPMLPRPFALHAVGLSSPQLAEQLNALAQAGYSIEGVWPLSYLLAQWAGRQAALRSAASVLLCLPLPYGMRMVLLAQGVPVFSRLLLEGGARQQAREVGLTLKYLADNRITNPAQPPLVAPLQALPELLQALREHGLTLLPDAPALADRAVLPELLALAGAGARGQLAPAQLRRIYLAGHTRRALHLATAVLLLAGLGLLGTQVQGLLQARAAAADDRQQAAQMQADAAALREQLARQQVNVPLLRLAVQVQQQELRQAVDPAQALWLLGGLLHRQPQAQLMDTQLWLHSQPCKAAGAAAQAGEAFPAPETAPPSPEWRFDIRPAAELLPRQRQALLQALARDVGAWPNWQVELDPVRSESTSVLSGGQASAASTPERGGWSWCLAPRQRPAEAVAQEDGT</sequence>
<dbReference type="EMBL" id="QGUB01000002">
    <property type="protein sequence ID" value="PWW47688.1"/>
    <property type="molecule type" value="Genomic_DNA"/>
</dbReference>
<proteinExistence type="predicted"/>
<evidence type="ECO:0000256" key="1">
    <source>
        <dbReference type="SAM" id="Coils"/>
    </source>
</evidence>
<name>A0A317RFT0_9BURK</name>
<organism evidence="3 4">
    <name type="scientific">Melaminivora alkalimesophila</name>
    <dbReference type="NCBI Taxonomy" id="1165852"/>
    <lineage>
        <taxon>Bacteria</taxon>
        <taxon>Pseudomonadati</taxon>
        <taxon>Pseudomonadota</taxon>
        <taxon>Betaproteobacteria</taxon>
        <taxon>Burkholderiales</taxon>
        <taxon>Comamonadaceae</taxon>
        <taxon>Melaminivora</taxon>
    </lineage>
</organism>
<keyword evidence="4" id="KW-1185">Reference proteome</keyword>
<feature type="compositionally biased region" description="Polar residues" evidence="2">
    <location>
        <begin position="451"/>
        <end position="462"/>
    </location>
</feature>
<comment type="caution">
    <text evidence="3">The sequence shown here is derived from an EMBL/GenBank/DDBJ whole genome shotgun (WGS) entry which is preliminary data.</text>
</comment>
<dbReference type="Proteomes" id="UP000246483">
    <property type="component" value="Unassembled WGS sequence"/>
</dbReference>
<keyword evidence="1" id="KW-0175">Coiled coil</keyword>